<evidence type="ECO:0000256" key="2">
    <source>
        <dbReference type="ARBA" id="ARBA00004370"/>
    </source>
</evidence>
<dbReference type="AlphaFoldDB" id="R2Q8X9"/>
<evidence type="ECO:0000256" key="7">
    <source>
        <dbReference type="ARBA" id="ARBA00023012"/>
    </source>
</evidence>
<name>R2Q8X9_9ENTE</name>
<dbReference type="Pfam" id="PF02518">
    <property type="entry name" value="HATPase_c"/>
    <property type="match status" value="1"/>
</dbReference>
<evidence type="ECO:0000313" key="10">
    <source>
        <dbReference type="EMBL" id="EOH91723.1"/>
    </source>
</evidence>
<dbReference type="PROSITE" id="PS50109">
    <property type="entry name" value="HIS_KIN"/>
    <property type="match status" value="1"/>
</dbReference>
<dbReference type="PRINTS" id="PR00344">
    <property type="entry name" value="BCTRLSENSOR"/>
</dbReference>
<evidence type="ECO:0000256" key="6">
    <source>
        <dbReference type="ARBA" id="ARBA00022777"/>
    </source>
</evidence>
<dbReference type="InterPro" id="IPR003594">
    <property type="entry name" value="HATPase_dom"/>
</dbReference>
<dbReference type="PANTHER" id="PTHR45453:SF1">
    <property type="entry name" value="PHOSPHATE REGULON SENSOR PROTEIN PHOR"/>
    <property type="match status" value="1"/>
</dbReference>
<evidence type="ECO:0000256" key="3">
    <source>
        <dbReference type="ARBA" id="ARBA00012438"/>
    </source>
</evidence>
<gene>
    <name evidence="10" type="ORF">UAU_03025</name>
</gene>
<dbReference type="SUPFAM" id="SSF55874">
    <property type="entry name" value="ATPase domain of HSP90 chaperone/DNA topoisomerase II/histidine kinase"/>
    <property type="match status" value="1"/>
</dbReference>
<dbReference type="GO" id="GO:0000155">
    <property type="term" value="F:phosphorelay sensor kinase activity"/>
    <property type="evidence" value="ECO:0007669"/>
    <property type="project" value="InterPro"/>
</dbReference>
<dbReference type="CDD" id="cd00075">
    <property type="entry name" value="HATPase"/>
    <property type="match status" value="1"/>
</dbReference>
<dbReference type="InterPro" id="IPR003661">
    <property type="entry name" value="HisK_dim/P_dom"/>
</dbReference>
<dbReference type="EMBL" id="AJAQ01000033">
    <property type="protein sequence ID" value="EOH91723.1"/>
    <property type="molecule type" value="Genomic_DNA"/>
</dbReference>
<dbReference type="SUPFAM" id="SSF47384">
    <property type="entry name" value="Homodimeric domain of signal transducing histidine kinase"/>
    <property type="match status" value="1"/>
</dbReference>
<dbReference type="PATRIC" id="fig|1158607.3.peg.3009"/>
<comment type="subcellular location">
    <subcellularLocation>
        <location evidence="2">Membrane</location>
    </subcellularLocation>
</comment>
<dbReference type="Gene3D" id="1.10.287.130">
    <property type="match status" value="1"/>
</dbReference>
<dbReference type="InterPro" id="IPR036097">
    <property type="entry name" value="HisK_dim/P_sf"/>
</dbReference>
<evidence type="ECO:0000313" key="11">
    <source>
        <dbReference type="Proteomes" id="UP000013782"/>
    </source>
</evidence>
<dbReference type="GO" id="GO:0016036">
    <property type="term" value="P:cellular response to phosphate starvation"/>
    <property type="evidence" value="ECO:0007669"/>
    <property type="project" value="TreeGrafter"/>
</dbReference>
<dbReference type="GO" id="GO:0005886">
    <property type="term" value="C:plasma membrane"/>
    <property type="evidence" value="ECO:0007669"/>
    <property type="project" value="TreeGrafter"/>
</dbReference>
<dbReference type="CDD" id="cd00082">
    <property type="entry name" value="HisKA"/>
    <property type="match status" value="1"/>
</dbReference>
<keyword evidence="4" id="KW-0597">Phosphoprotein</keyword>
<comment type="caution">
    <text evidence="10">The sequence shown here is derived from an EMBL/GenBank/DDBJ whole genome shotgun (WGS) entry which is preliminary data.</text>
</comment>
<dbReference type="HOGENOM" id="CLU_000445_89_3_9"/>
<feature type="transmembrane region" description="Helical" evidence="8">
    <location>
        <begin position="32"/>
        <end position="50"/>
    </location>
</feature>
<reference evidence="10 11" key="1">
    <citation type="submission" date="2013-02" db="EMBL/GenBank/DDBJ databases">
        <title>The Genome Sequence of Enterococcus pallens BAA-351.</title>
        <authorList>
            <consortium name="The Broad Institute Genome Sequencing Platform"/>
            <consortium name="The Broad Institute Genome Sequencing Center for Infectious Disease"/>
            <person name="Earl A.M."/>
            <person name="Gilmore M.S."/>
            <person name="Lebreton F."/>
            <person name="Walker B."/>
            <person name="Young S.K."/>
            <person name="Zeng Q."/>
            <person name="Gargeya S."/>
            <person name="Fitzgerald M."/>
            <person name="Haas B."/>
            <person name="Abouelleil A."/>
            <person name="Alvarado L."/>
            <person name="Arachchi H.M."/>
            <person name="Berlin A.M."/>
            <person name="Chapman S.B."/>
            <person name="Dewar J."/>
            <person name="Goldberg J."/>
            <person name="Griggs A."/>
            <person name="Gujja S."/>
            <person name="Hansen M."/>
            <person name="Howarth C."/>
            <person name="Imamovic A."/>
            <person name="Larimer J."/>
            <person name="McCowan C."/>
            <person name="Murphy C."/>
            <person name="Neiman D."/>
            <person name="Pearson M."/>
            <person name="Priest M."/>
            <person name="Roberts A."/>
            <person name="Saif S."/>
            <person name="Shea T."/>
            <person name="Sisk P."/>
            <person name="Sykes S."/>
            <person name="Wortman J."/>
            <person name="Nusbaum C."/>
            <person name="Birren B."/>
        </authorList>
    </citation>
    <scope>NUCLEOTIDE SEQUENCE [LARGE SCALE GENOMIC DNA]</scope>
    <source>
        <strain evidence="10 11">ATCC BAA-351</strain>
    </source>
</reference>
<protein>
    <recommendedName>
        <fullName evidence="3">histidine kinase</fullName>
        <ecNumber evidence="3">2.7.13.3</ecNumber>
    </recommendedName>
</protein>
<dbReference type="STRING" id="160454.RV10_GL001444"/>
<dbReference type="InterPro" id="IPR036890">
    <property type="entry name" value="HATPase_C_sf"/>
</dbReference>
<evidence type="ECO:0000259" key="9">
    <source>
        <dbReference type="PROSITE" id="PS50109"/>
    </source>
</evidence>
<dbReference type="eggNOG" id="COG2205">
    <property type="taxonomic scope" value="Bacteria"/>
</dbReference>
<evidence type="ECO:0000256" key="5">
    <source>
        <dbReference type="ARBA" id="ARBA00022679"/>
    </source>
</evidence>
<dbReference type="Gene3D" id="3.30.565.10">
    <property type="entry name" value="Histidine kinase-like ATPase, C-terminal domain"/>
    <property type="match status" value="1"/>
</dbReference>
<keyword evidence="8" id="KW-1133">Transmembrane helix</keyword>
<dbReference type="SMART" id="SM00388">
    <property type="entry name" value="HisKA"/>
    <property type="match status" value="1"/>
</dbReference>
<evidence type="ECO:0000256" key="4">
    <source>
        <dbReference type="ARBA" id="ARBA00022553"/>
    </source>
</evidence>
<dbReference type="SMART" id="SM00387">
    <property type="entry name" value="HATPase_c"/>
    <property type="match status" value="1"/>
</dbReference>
<comment type="catalytic activity">
    <reaction evidence="1">
        <text>ATP + protein L-histidine = ADP + protein N-phospho-L-histidine.</text>
        <dbReference type="EC" id="2.7.13.3"/>
    </reaction>
</comment>
<evidence type="ECO:0000256" key="1">
    <source>
        <dbReference type="ARBA" id="ARBA00000085"/>
    </source>
</evidence>
<keyword evidence="11" id="KW-1185">Reference proteome</keyword>
<keyword evidence="8" id="KW-0812">Transmembrane</keyword>
<dbReference type="Proteomes" id="UP000013782">
    <property type="component" value="Unassembled WGS sequence"/>
</dbReference>
<keyword evidence="5" id="KW-0808">Transferase</keyword>
<keyword evidence="6" id="KW-0418">Kinase</keyword>
<dbReference type="OrthoDB" id="9773956at2"/>
<keyword evidence="8" id="KW-0472">Membrane</keyword>
<dbReference type="GO" id="GO:0004721">
    <property type="term" value="F:phosphoprotein phosphatase activity"/>
    <property type="evidence" value="ECO:0007669"/>
    <property type="project" value="TreeGrafter"/>
</dbReference>
<dbReference type="EC" id="2.7.13.3" evidence="3"/>
<feature type="transmembrane region" description="Helical" evidence="8">
    <location>
        <begin position="7"/>
        <end position="26"/>
    </location>
</feature>
<accession>R2Q8X9</accession>
<sequence>MLRNKEFRWLLLVLGGLTLVFTIVGWKISPAAGSLLLISAVVFSVVFFIFTQKRYQSIARISHQIDLVLHNEERLFMNELQEGELSILQSEITKMTQRIREQNAALKKEKTHLADSLADVAHQLRTPLTSANLALSLLEDTTDQKERKVLVRETEDLLLRMDWLLTSLLKISRLDAGVVTFQNETIAMNTLLQTALRPLAIPMELRSIRIQLEVPATVTITGDPGWLSEALQNILKNCMESLDEGGQIELTCSDNPLFTELRIHDSGHGFRQADLPHVFERFYRGEKDQATGYGIGLALCKMIITRQNGTITAQNHPQGGALFVLRFPK</sequence>
<proteinExistence type="predicted"/>
<dbReference type="PANTHER" id="PTHR45453">
    <property type="entry name" value="PHOSPHATE REGULON SENSOR PROTEIN PHOR"/>
    <property type="match status" value="1"/>
</dbReference>
<dbReference type="InterPro" id="IPR050351">
    <property type="entry name" value="BphY/WalK/GraS-like"/>
</dbReference>
<dbReference type="Pfam" id="PF00512">
    <property type="entry name" value="HisKA"/>
    <property type="match status" value="1"/>
</dbReference>
<organism evidence="10 11">
    <name type="scientific">Enterococcus pallens ATCC BAA-351</name>
    <dbReference type="NCBI Taxonomy" id="1158607"/>
    <lineage>
        <taxon>Bacteria</taxon>
        <taxon>Bacillati</taxon>
        <taxon>Bacillota</taxon>
        <taxon>Bacilli</taxon>
        <taxon>Lactobacillales</taxon>
        <taxon>Enterococcaceae</taxon>
        <taxon>Enterococcus</taxon>
    </lineage>
</organism>
<feature type="domain" description="Histidine kinase" evidence="9">
    <location>
        <begin position="119"/>
        <end position="329"/>
    </location>
</feature>
<dbReference type="InterPro" id="IPR004358">
    <property type="entry name" value="Sig_transdc_His_kin-like_C"/>
</dbReference>
<dbReference type="RefSeq" id="WP_010758007.1">
    <property type="nucleotide sequence ID" value="NZ_ASWD01000001.1"/>
</dbReference>
<dbReference type="InterPro" id="IPR005467">
    <property type="entry name" value="His_kinase_dom"/>
</dbReference>
<evidence type="ECO:0000256" key="8">
    <source>
        <dbReference type="SAM" id="Phobius"/>
    </source>
</evidence>
<keyword evidence="7" id="KW-0902">Two-component regulatory system</keyword>